<reference evidence="1 2" key="1">
    <citation type="submission" date="2021-06" db="EMBL/GenBank/DDBJ databases">
        <authorList>
            <person name="Palmer J.M."/>
        </authorList>
    </citation>
    <scope>NUCLEOTIDE SEQUENCE [LARGE SCALE GENOMIC DNA]</scope>
    <source>
        <strain evidence="2">if_2019</strain>
        <tissue evidence="1">Muscle</tissue>
    </source>
</reference>
<dbReference type="Proteomes" id="UP001482620">
    <property type="component" value="Unassembled WGS sequence"/>
</dbReference>
<keyword evidence="2" id="KW-1185">Reference proteome</keyword>
<evidence type="ECO:0000313" key="1">
    <source>
        <dbReference type="EMBL" id="MEQ2235008.1"/>
    </source>
</evidence>
<comment type="caution">
    <text evidence="1">The sequence shown here is derived from an EMBL/GenBank/DDBJ whole genome shotgun (WGS) entry which is preliminary data.</text>
</comment>
<dbReference type="EMBL" id="JAHRIQ010042810">
    <property type="protein sequence ID" value="MEQ2235008.1"/>
    <property type="molecule type" value="Genomic_DNA"/>
</dbReference>
<organism evidence="1 2">
    <name type="scientific">Ilyodon furcidens</name>
    <name type="common">goldbreast splitfin</name>
    <dbReference type="NCBI Taxonomy" id="33524"/>
    <lineage>
        <taxon>Eukaryota</taxon>
        <taxon>Metazoa</taxon>
        <taxon>Chordata</taxon>
        <taxon>Craniata</taxon>
        <taxon>Vertebrata</taxon>
        <taxon>Euteleostomi</taxon>
        <taxon>Actinopterygii</taxon>
        <taxon>Neopterygii</taxon>
        <taxon>Teleostei</taxon>
        <taxon>Neoteleostei</taxon>
        <taxon>Acanthomorphata</taxon>
        <taxon>Ovalentaria</taxon>
        <taxon>Atherinomorphae</taxon>
        <taxon>Cyprinodontiformes</taxon>
        <taxon>Goodeidae</taxon>
        <taxon>Ilyodon</taxon>
    </lineage>
</organism>
<proteinExistence type="predicted"/>
<sequence length="82" mass="8860">MQDCAEGLKADGVTGMPMRLCGRYSLMQPRGSSIVPESPPLPAKAHSCFPRIELHRHRADVAQTKEHEAPCTKASAALCQTS</sequence>
<gene>
    <name evidence="1" type="ORF">ILYODFUR_037215</name>
</gene>
<protein>
    <submittedName>
        <fullName evidence="1">Uncharacterized protein</fullName>
    </submittedName>
</protein>
<name>A0ABV0TQ12_9TELE</name>
<accession>A0ABV0TQ12</accession>
<evidence type="ECO:0000313" key="2">
    <source>
        <dbReference type="Proteomes" id="UP001482620"/>
    </source>
</evidence>